<keyword evidence="1" id="KW-1133">Transmembrane helix</keyword>
<comment type="caution">
    <text evidence="2">The sequence shown here is derived from an EMBL/GenBank/DDBJ whole genome shotgun (WGS) entry which is preliminary data.</text>
</comment>
<evidence type="ECO:0000256" key="1">
    <source>
        <dbReference type="SAM" id="Phobius"/>
    </source>
</evidence>
<gene>
    <name evidence="2" type="ORF">C4F51_02515</name>
</gene>
<keyword evidence="1" id="KW-0472">Membrane</keyword>
<feature type="transmembrane region" description="Helical" evidence="1">
    <location>
        <begin position="72"/>
        <end position="89"/>
    </location>
</feature>
<protein>
    <submittedName>
        <fullName evidence="2">Uncharacterized protein</fullName>
    </submittedName>
</protein>
<accession>A0A928V1G7</accession>
<dbReference type="EMBL" id="PRDL01000001">
    <property type="protein sequence ID" value="MBE8716058.1"/>
    <property type="molecule type" value="Genomic_DNA"/>
</dbReference>
<name>A0A928V1G7_9GAMM</name>
<evidence type="ECO:0000313" key="3">
    <source>
        <dbReference type="Proteomes" id="UP000652567"/>
    </source>
</evidence>
<keyword evidence="1" id="KW-0812">Transmembrane</keyword>
<dbReference type="AlphaFoldDB" id="A0A928V1G7"/>
<reference evidence="2" key="1">
    <citation type="submission" date="2018-07" db="EMBL/GenBank/DDBJ databases">
        <title>Genome assembly of strain Ka43.</title>
        <authorList>
            <person name="Kukolya J."/>
            <person name="Nagy I."/>
            <person name="Horvath B."/>
            <person name="Toth A."/>
        </authorList>
    </citation>
    <scope>NUCLEOTIDE SEQUENCE</scope>
    <source>
        <strain evidence="2">KB43</strain>
    </source>
</reference>
<proteinExistence type="predicted"/>
<evidence type="ECO:0000313" key="2">
    <source>
        <dbReference type="EMBL" id="MBE8716058.1"/>
    </source>
</evidence>
<organism evidence="2 3">
    <name type="scientific">Cellvibrio polysaccharolyticus</name>
    <dbReference type="NCBI Taxonomy" id="2082724"/>
    <lineage>
        <taxon>Bacteria</taxon>
        <taxon>Pseudomonadati</taxon>
        <taxon>Pseudomonadota</taxon>
        <taxon>Gammaproteobacteria</taxon>
        <taxon>Cellvibrionales</taxon>
        <taxon>Cellvibrionaceae</taxon>
        <taxon>Cellvibrio</taxon>
    </lineage>
</organism>
<dbReference type="Proteomes" id="UP000652567">
    <property type="component" value="Unassembled WGS sequence"/>
</dbReference>
<keyword evidence="3" id="KW-1185">Reference proteome</keyword>
<feature type="transmembrane region" description="Helical" evidence="1">
    <location>
        <begin position="45"/>
        <end position="66"/>
    </location>
</feature>
<sequence length="108" mass="12269">MNVKPLLKHFPEIHHLPQEQQLKQLEAAYEAGFGREQKLTVWKSNLQSGAIITAVCLLLITVIGPLLRMPPALTATLIIIVVLPVFLVWQHRRFINRLREQLATSSPD</sequence>
<dbReference type="RefSeq" id="WP_193906861.1">
    <property type="nucleotide sequence ID" value="NZ_PRDL01000001.1"/>
</dbReference>